<dbReference type="InterPro" id="IPR051049">
    <property type="entry name" value="Dienelactone_hydrolase-like"/>
</dbReference>
<dbReference type="SUPFAM" id="SSF53474">
    <property type="entry name" value="alpha/beta-Hydrolases"/>
    <property type="match status" value="1"/>
</dbReference>
<proteinExistence type="predicted"/>
<dbReference type="EMBL" id="SLXQ01000005">
    <property type="protein sequence ID" value="TCP53197.1"/>
    <property type="molecule type" value="Genomic_DNA"/>
</dbReference>
<evidence type="ECO:0000259" key="1">
    <source>
        <dbReference type="Pfam" id="PF01738"/>
    </source>
</evidence>
<dbReference type="PANTHER" id="PTHR46623">
    <property type="entry name" value="CARBOXYMETHYLENEBUTENOLIDASE-RELATED"/>
    <property type="match status" value="1"/>
</dbReference>
<dbReference type="AlphaFoldDB" id="A0A4R2QU03"/>
<evidence type="ECO:0000313" key="3">
    <source>
        <dbReference type="Proteomes" id="UP000294911"/>
    </source>
</evidence>
<dbReference type="GO" id="GO:0016787">
    <property type="term" value="F:hydrolase activity"/>
    <property type="evidence" value="ECO:0007669"/>
    <property type="project" value="InterPro"/>
</dbReference>
<dbReference type="Gene3D" id="3.40.50.1820">
    <property type="entry name" value="alpha/beta hydrolase"/>
    <property type="match status" value="1"/>
</dbReference>
<name>A0A4R2QU03_9PSEU</name>
<dbReference type="InterPro" id="IPR002925">
    <property type="entry name" value="Dienelactn_hydro"/>
</dbReference>
<dbReference type="PANTHER" id="PTHR46623:SF6">
    <property type="entry name" value="ALPHA_BETA-HYDROLASES SUPERFAMILY PROTEIN"/>
    <property type="match status" value="1"/>
</dbReference>
<accession>A0A4R2QU03</accession>
<reference evidence="2 3" key="1">
    <citation type="submission" date="2019-03" db="EMBL/GenBank/DDBJ databases">
        <title>Genomic Encyclopedia of Type Strains, Phase IV (KMG-IV): sequencing the most valuable type-strain genomes for metagenomic binning, comparative biology and taxonomic classification.</title>
        <authorList>
            <person name="Goeker M."/>
        </authorList>
    </citation>
    <scope>NUCLEOTIDE SEQUENCE [LARGE SCALE GENOMIC DNA]</scope>
    <source>
        <strain evidence="2 3">DSM 45765</strain>
    </source>
</reference>
<organism evidence="2 3">
    <name type="scientific">Tamaricihabitans halophyticus</name>
    <dbReference type="NCBI Taxonomy" id="1262583"/>
    <lineage>
        <taxon>Bacteria</taxon>
        <taxon>Bacillati</taxon>
        <taxon>Actinomycetota</taxon>
        <taxon>Actinomycetes</taxon>
        <taxon>Pseudonocardiales</taxon>
        <taxon>Pseudonocardiaceae</taxon>
        <taxon>Tamaricihabitans</taxon>
    </lineage>
</organism>
<protein>
    <submittedName>
        <fullName evidence="2">Carboxymethylenebutenolidase</fullName>
    </submittedName>
</protein>
<sequence>MTQVPNAHQNTTFPSNGGTAYGYLATPPSGSGPGLVVIQEWWGLTDHVADVTDRFAKQGFVALAPDLYGGRTTHDAEEAARLMRELPVDDAAKDLAGAVDFLRTNEAVTSERIGAVGFCMGGKFVLVLAAQQGEKIGAAIPFYGLPDVDSTDFSGLRAPVLGHYATKDRGIDPAAVERMHAKLAEQAPTGIRSEIHFYPAEHAFFNDRNTATYHADSAALAWQRTLEFLRTELS</sequence>
<dbReference type="Pfam" id="PF01738">
    <property type="entry name" value="DLH"/>
    <property type="match status" value="1"/>
</dbReference>
<evidence type="ECO:0000313" key="2">
    <source>
        <dbReference type="EMBL" id="TCP53197.1"/>
    </source>
</evidence>
<comment type="caution">
    <text evidence="2">The sequence shown here is derived from an EMBL/GenBank/DDBJ whole genome shotgun (WGS) entry which is preliminary data.</text>
</comment>
<keyword evidence="3" id="KW-1185">Reference proteome</keyword>
<dbReference type="RefSeq" id="WP_243658965.1">
    <property type="nucleotide sequence ID" value="NZ_SLXQ01000005.1"/>
</dbReference>
<gene>
    <name evidence="2" type="ORF">EV191_105264</name>
</gene>
<dbReference type="InterPro" id="IPR029058">
    <property type="entry name" value="AB_hydrolase_fold"/>
</dbReference>
<feature type="domain" description="Dienelactone hydrolase" evidence="1">
    <location>
        <begin position="22"/>
        <end position="232"/>
    </location>
</feature>
<dbReference type="Proteomes" id="UP000294911">
    <property type="component" value="Unassembled WGS sequence"/>
</dbReference>